<dbReference type="STRING" id="1797711.A2870_02525"/>
<sequence length="104" mass="12095">MTTDFSFKEQVYELVKKIPRGKVLTYGQIAQALGRPRWSRQVGWALHQNEEGSGVPCHRVVNREGRLAPNFAFDGWKEQRRRLLEEGVEFSDEMHVDLSHSLQK</sequence>
<dbReference type="Gene3D" id="1.10.10.10">
    <property type="entry name" value="Winged helix-like DNA-binding domain superfamily/Winged helix DNA-binding domain"/>
    <property type="match status" value="1"/>
</dbReference>
<dbReference type="Proteomes" id="UP000179102">
    <property type="component" value="Unassembled WGS sequence"/>
</dbReference>
<dbReference type="InterPro" id="IPR052520">
    <property type="entry name" value="ATL_DNA_repair"/>
</dbReference>
<evidence type="ECO:0000256" key="2">
    <source>
        <dbReference type="ARBA" id="ARBA00022603"/>
    </source>
</evidence>
<protein>
    <recommendedName>
        <fullName evidence="7">Methylated-DNA-[protein]-cysteine S-methyltransferase DNA binding domain-containing protein</fullName>
    </recommendedName>
</protein>
<comment type="catalytic activity">
    <reaction evidence="1">
        <text>a 4-O-methyl-thymidine in DNA + L-cysteinyl-[protein] = a thymidine in DNA + S-methyl-L-cysteinyl-[protein]</text>
        <dbReference type="Rhea" id="RHEA:53428"/>
        <dbReference type="Rhea" id="RHEA-COMP:10131"/>
        <dbReference type="Rhea" id="RHEA-COMP:10132"/>
        <dbReference type="Rhea" id="RHEA-COMP:13555"/>
        <dbReference type="Rhea" id="RHEA-COMP:13556"/>
        <dbReference type="ChEBI" id="CHEBI:29950"/>
        <dbReference type="ChEBI" id="CHEBI:82612"/>
        <dbReference type="ChEBI" id="CHEBI:137386"/>
        <dbReference type="ChEBI" id="CHEBI:137387"/>
        <dbReference type="EC" id="2.1.1.63"/>
    </reaction>
</comment>
<organism evidence="8 9">
    <name type="scientific">Candidatus Curtissbacteria bacterium RIFCSPHIGHO2_01_FULL_41_11</name>
    <dbReference type="NCBI Taxonomy" id="1797711"/>
    <lineage>
        <taxon>Bacteria</taxon>
        <taxon>Candidatus Curtissiibacteriota</taxon>
    </lineage>
</organism>
<comment type="catalytic activity">
    <reaction evidence="6">
        <text>a 6-O-methyl-2'-deoxyguanosine in DNA + L-cysteinyl-[protein] = S-methyl-L-cysteinyl-[protein] + a 2'-deoxyguanosine in DNA</text>
        <dbReference type="Rhea" id="RHEA:24000"/>
        <dbReference type="Rhea" id="RHEA-COMP:10131"/>
        <dbReference type="Rhea" id="RHEA-COMP:10132"/>
        <dbReference type="Rhea" id="RHEA-COMP:11367"/>
        <dbReference type="Rhea" id="RHEA-COMP:11368"/>
        <dbReference type="ChEBI" id="CHEBI:29950"/>
        <dbReference type="ChEBI" id="CHEBI:82612"/>
        <dbReference type="ChEBI" id="CHEBI:85445"/>
        <dbReference type="ChEBI" id="CHEBI:85448"/>
        <dbReference type="EC" id="2.1.1.63"/>
    </reaction>
</comment>
<dbReference type="InterPro" id="IPR036388">
    <property type="entry name" value="WH-like_DNA-bd_sf"/>
</dbReference>
<name>A0A1F5G8I9_9BACT</name>
<dbReference type="InterPro" id="IPR001497">
    <property type="entry name" value="MethylDNA_cys_MeTrfase_AS"/>
</dbReference>
<dbReference type="GO" id="GO:0032259">
    <property type="term" value="P:methylation"/>
    <property type="evidence" value="ECO:0007669"/>
    <property type="project" value="UniProtKB-KW"/>
</dbReference>
<evidence type="ECO:0000256" key="5">
    <source>
        <dbReference type="ARBA" id="ARBA00023204"/>
    </source>
</evidence>
<evidence type="ECO:0000313" key="8">
    <source>
        <dbReference type="EMBL" id="OGD88182.1"/>
    </source>
</evidence>
<feature type="domain" description="Methylated-DNA-[protein]-cysteine S-methyltransferase DNA binding" evidence="7">
    <location>
        <begin position="7"/>
        <end position="88"/>
    </location>
</feature>
<dbReference type="PANTHER" id="PTHR42942:SF1">
    <property type="entry name" value="ALKYLTRANSFERASE-LIKE PROTEIN 1"/>
    <property type="match status" value="1"/>
</dbReference>
<dbReference type="CDD" id="cd06445">
    <property type="entry name" value="ATase"/>
    <property type="match status" value="1"/>
</dbReference>
<evidence type="ECO:0000313" key="9">
    <source>
        <dbReference type="Proteomes" id="UP000179102"/>
    </source>
</evidence>
<accession>A0A1F5G8I9</accession>
<evidence type="ECO:0000256" key="4">
    <source>
        <dbReference type="ARBA" id="ARBA00022763"/>
    </source>
</evidence>
<dbReference type="SUPFAM" id="SSF46767">
    <property type="entry name" value="Methylated DNA-protein cysteine methyltransferase, C-terminal domain"/>
    <property type="match status" value="1"/>
</dbReference>
<evidence type="ECO:0000256" key="1">
    <source>
        <dbReference type="ARBA" id="ARBA00001286"/>
    </source>
</evidence>
<dbReference type="AlphaFoldDB" id="A0A1F5G8I9"/>
<dbReference type="PANTHER" id="PTHR42942">
    <property type="entry name" value="6-O-METHYLGUANINE DNA METHYLTRANSFERASE"/>
    <property type="match status" value="1"/>
</dbReference>
<dbReference type="PROSITE" id="PS00374">
    <property type="entry name" value="MGMT"/>
    <property type="match status" value="1"/>
</dbReference>
<dbReference type="GO" id="GO:0006281">
    <property type="term" value="P:DNA repair"/>
    <property type="evidence" value="ECO:0007669"/>
    <property type="project" value="UniProtKB-KW"/>
</dbReference>
<comment type="caution">
    <text evidence="8">The sequence shown here is derived from an EMBL/GenBank/DDBJ whole genome shotgun (WGS) entry which is preliminary data.</text>
</comment>
<gene>
    <name evidence="8" type="ORF">A2870_02525</name>
</gene>
<dbReference type="InterPro" id="IPR036217">
    <property type="entry name" value="MethylDNA_cys_MeTrfase_DNAb"/>
</dbReference>
<evidence type="ECO:0000256" key="3">
    <source>
        <dbReference type="ARBA" id="ARBA00022679"/>
    </source>
</evidence>
<dbReference type="InterPro" id="IPR014048">
    <property type="entry name" value="MethylDNA_cys_MeTrfase_DNA-bd"/>
</dbReference>
<reference evidence="8 9" key="1">
    <citation type="journal article" date="2016" name="Nat. Commun.">
        <title>Thousands of microbial genomes shed light on interconnected biogeochemical processes in an aquifer system.</title>
        <authorList>
            <person name="Anantharaman K."/>
            <person name="Brown C.T."/>
            <person name="Hug L.A."/>
            <person name="Sharon I."/>
            <person name="Castelle C.J."/>
            <person name="Probst A.J."/>
            <person name="Thomas B.C."/>
            <person name="Singh A."/>
            <person name="Wilkins M.J."/>
            <person name="Karaoz U."/>
            <person name="Brodie E.L."/>
            <person name="Williams K.H."/>
            <person name="Hubbard S.S."/>
            <person name="Banfield J.F."/>
        </authorList>
    </citation>
    <scope>NUCLEOTIDE SEQUENCE [LARGE SCALE GENOMIC DNA]</scope>
</reference>
<dbReference type="EMBL" id="MFAZ01000002">
    <property type="protein sequence ID" value="OGD88182.1"/>
    <property type="molecule type" value="Genomic_DNA"/>
</dbReference>
<dbReference type="NCBIfam" id="TIGR00589">
    <property type="entry name" value="ogt"/>
    <property type="match status" value="1"/>
</dbReference>
<evidence type="ECO:0000259" key="7">
    <source>
        <dbReference type="Pfam" id="PF01035"/>
    </source>
</evidence>
<keyword evidence="4" id="KW-0227">DNA damage</keyword>
<dbReference type="GO" id="GO:0003908">
    <property type="term" value="F:methylated-DNA-[protein]-cysteine S-methyltransferase activity"/>
    <property type="evidence" value="ECO:0007669"/>
    <property type="project" value="UniProtKB-EC"/>
</dbReference>
<keyword evidence="2" id="KW-0489">Methyltransferase</keyword>
<keyword evidence="3" id="KW-0808">Transferase</keyword>
<proteinExistence type="predicted"/>
<keyword evidence="5" id="KW-0234">DNA repair</keyword>
<evidence type="ECO:0000256" key="6">
    <source>
        <dbReference type="ARBA" id="ARBA00049348"/>
    </source>
</evidence>
<dbReference type="Pfam" id="PF01035">
    <property type="entry name" value="DNA_binding_1"/>
    <property type="match status" value="1"/>
</dbReference>